<feature type="region of interest" description="Disordered" evidence="1">
    <location>
        <begin position="51"/>
        <end position="72"/>
    </location>
</feature>
<evidence type="ECO:0000313" key="2">
    <source>
        <dbReference type="EMBL" id="RHC13320.1"/>
    </source>
</evidence>
<name>A0A3R6FZS2_9FIRM</name>
<dbReference type="AlphaFoldDB" id="A0A3R6FZS2"/>
<accession>A0A3R6FZS2</accession>
<dbReference type="EMBL" id="QSHO01000021">
    <property type="protein sequence ID" value="RHC13320.1"/>
    <property type="molecule type" value="Genomic_DNA"/>
</dbReference>
<gene>
    <name evidence="3" type="ORF">DW264_08450</name>
    <name evidence="2" type="ORF">DW856_17640</name>
</gene>
<sequence length="72" mass="8221">MKKYSEHLTKHLRLRQRIVFKIKHSKTISSLGKFPKNQLTPNGLPAHQIKQNTKDKLSQAKAGISPLHAKPQ</sequence>
<protein>
    <submittedName>
        <fullName evidence="3">Uncharacterized protein</fullName>
    </submittedName>
</protein>
<organism evidence="3 5">
    <name type="scientific">Roseburia intestinalis</name>
    <dbReference type="NCBI Taxonomy" id="166486"/>
    <lineage>
        <taxon>Bacteria</taxon>
        <taxon>Bacillati</taxon>
        <taxon>Bacillota</taxon>
        <taxon>Clostridia</taxon>
        <taxon>Lachnospirales</taxon>
        <taxon>Lachnospiraceae</taxon>
        <taxon>Roseburia</taxon>
    </lineage>
</organism>
<reference evidence="4 5" key="1">
    <citation type="submission" date="2018-08" db="EMBL/GenBank/DDBJ databases">
        <title>A genome reference for cultivated species of the human gut microbiota.</title>
        <authorList>
            <person name="Zou Y."/>
            <person name="Xue W."/>
            <person name="Luo G."/>
        </authorList>
    </citation>
    <scope>NUCLEOTIDE SEQUENCE [LARGE SCALE GENOMIC DNA]</scope>
    <source>
        <strain evidence="3 5">AM22-21LB</strain>
        <strain evidence="2 4">AM37-1AC</strain>
    </source>
</reference>
<comment type="caution">
    <text evidence="3">The sequence shown here is derived from an EMBL/GenBank/DDBJ whole genome shotgun (WGS) entry which is preliminary data.</text>
</comment>
<evidence type="ECO:0000313" key="5">
    <source>
        <dbReference type="Proteomes" id="UP000284051"/>
    </source>
</evidence>
<evidence type="ECO:0000256" key="1">
    <source>
        <dbReference type="SAM" id="MobiDB-lite"/>
    </source>
</evidence>
<proteinExistence type="predicted"/>
<evidence type="ECO:0000313" key="3">
    <source>
        <dbReference type="EMBL" id="RHG28492.1"/>
    </source>
</evidence>
<evidence type="ECO:0000313" key="4">
    <source>
        <dbReference type="Proteomes" id="UP000283513"/>
    </source>
</evidence>
<dbReference type="Proteomes" id="UP000284051">
    <property type="component" value="Unassembled WGS sequence"/>
</dbReference>
<dbReference type="EMBL" id="QRID01000007">
    <property type="protein sequence ID" value="RHG28492.1"/>
    <property type="molecule type" value="Genomic_DNA"/>
</dbReference>
<dbReference type="Proteomes" id="UP000283513">
    <property type="component" value="Unassembled WGS sequence"/>
</dbReference>